<sequence length="231" mass="24874">MSNFVFEPTRIASLPVSGSDARFPVARVFCLGRNYHWGDAQNAVREVPAYFMKPATSVIDAMGELAFPTQTQQFCHEIELVVAIGKDGFEISEEQALDHVWGYAAGLDLTRRDLQMAAKAVGNPWEPAKAFDGSAPITPILPASRDGHPRQGAIWLSVNGVERQRSDLESQIWSVSEIVSQLSHSVSLRAGDLIMTGTPPGVASLEAGDVINGGISGIGEFEVRIGSRPAD</sequence>
<dbReference type="AlphaFoldDB" id="A0A1G7XW45"/>
<protein>
    <submittedName>
        <fullName evidence="4">Fumarylpyruvate hydrolase</fullName>
    </submittedName>
</protein>
<reference evidence="5" key="1">
    <citation type="submission" date="2016-10" db="EMBL/GenBank/DDBJ databases">
        <authorList>
            <person name="Varghese N."/>
            <person name="Submissions S."/>
        </authorList>
    </citation>
    <scope>NUCLEOTIDE SEQUENCE [LARGE SCALE GENOMIC DNA]</scope>
    <source>
        <strain evidence="5">ATCC 700689</strain>
    </source>
</reference>
<evidence type="ECO:0000256" key="1">
    <source>
        <dbReference type="ARBA" id="ARBA00010715"/>
    </source>
</evidence>
<dbReference type="Proteomes" id="UP000182894">
    <property type="component" value="Unassembled WGS sequence"/>
</dbReference>
<dbReference type="GO" id="GO:0046872">
    <property type="term" value="F:metal ion binding"/>
    <property type="evidence" value="ECO:0007669"/>
    <property type="project" value="UniProtKB-KW"/>
</dbReference>
<gene>
    <name evidence="4" type="ORF">SAMN05216605_103418</name>
</gene>
<dbReference type="EMBL" id="FNCO01000003">
    <property type="protein sequence ID" value="SDG88389.1"/>
    <property type="molecule type" value="Genomic_DNA"/>
</dbReference>
<dbReference type="STRING" id="89065.SAMN05216605_103418"/>
<name>A0A1G7XW45_9PSED</name>
<comment type="similarity">
    <text evidence="1">Belongs to the hydratase/decarboxylase family.</text>
</comment>
<dbReference type="OrthoDB" id="9805307at2"/>
<evidence type="ECO:0000256" key="2">
    <source>
        <dbReference type="ARBA" id="ARBA00022723"/>
    </source>
</evidence>
<dbReference type="InterPro" id="IPR036663">
    <property type="entry name" value="Fumarylacetoacetase_C_sf"/>
</dbReference>
<dbReference type="Gene3D" id="3.90.850.10">
    <property type="entry name" value="Fumarylacetoacetase-like, C-terminal domain"/>
    <property type="match status" value="1"/>
</dbReference>
<keyword evidence="4" id="KW-0378">Hydrolase</keyword>
<evidence type="ECO:0000259" key="3">
    <source>
        <dbReference type="Pfam" id="PF01557"/>
    </source>
</evidence>
<organism evidence="4 5">
    <name type="scientific">Pseudomonas abietaniphila</name>
    <dbReference type="NCBI Taxonomy" id="89065"/>
    <lineage>
        <taxon>Bacteria</taxon>
        <taxon>Pseudomonadati</taxon>
        <taxon>Pseudomonadota</taxon>
        <taxon>Gammaproteobacteria</taxon>
        <taxon>Pseudomonadales</taxon>
        <taxon>Pseudomonadaceae</taxon>
        <taxon>Pseudomonas</taxon>
    </lineage>
</organism>
<evidence type="ECO:0000313" key="5">
    <source>
        <dbReference type="Proteomes" id="UP000182894"/>
    </source>
</evidence>
<dbReference type="InterPro" id="IPR011234">
    <property type="entry name" value="Fumarylacetoacetase-like_C"/>
</dbReference>
<evidence type="ECO:0000313" key="4">
    <source>
        <dbReference type="EMBL" id="SDG88389.1"/>
    </source>
</evidence>
<keyword evidence="4" id="KW-0670">Pyruvate</keyword>
<proteinExistence type="inferred from homology"/>
<keyword evidence="2" id="KW-0479">Metal-binding</keyword>
<accession>A0A1G7XW45</accession>
<dbReference type="PANTHER" id="PTHR11820:SF90">
    <property type="entry name" value="FLUTATHIONE S-TRANSFERASE"/>
    <property type="match status" value="1"/>
</dbReference>
<dbReference type="RefSeq" id="WP_074752117.1">
    <property type="nucleotide sequence ID" value="NZ_FNCO01000003.1"/>
</dbReference>
<feature type="domain" description="Fumarylacetoacetase-like C-terminal" evidence="3">
    <location>
        <begin position="28"/>
        <end position="225"/>
    </location>
</feature>
<dbReference type="SUPFAM" id="SSF56529">
    <property type="entry name" value="FAH"/>
    <property type="match status" value="1"/>
</dbReference>
<dbReference type="PANTHER" id="PTHR11820">
    <property type="entry name" value="ACYLPYRUVASE"/>
    <property type="match status" value="1"/>
</dbReference>
<dbReference type="GO" id="GO:0018773">
    <property type="term" value="F:acetylpyruvate hydrolase activity"/>
    <property type="evidence" value="ECO:0007669"/>
    <property type="project" value="TreeGrafter"/>
</dbReference>
<dbReference type="Pfam" id="PF01557">
    <property type="entry name" value="FAA_hydrolase"/>
    <property type="match status" value="1"/>
</dbReference>
<keyword evidence="5" id="KW-1185">Reference proteome</keyword>